<dbReference type="EMBL" id="MFNF01000017">
    <property type="protein sequence ID" value="OGH03410.1"/>
    <property type="molecule type" value="Genomic_DNA"/>
</dbReference>
<comment type="caution">
    <text evidence="1">The sequence shown here is derived from an EMBL/GenBank/DDBJ whole genome shotgun (WGS) entry which is preliminary data.</text>
</comment>
<name>A0A1F6GZF4_9PROT</name>
<evidence type="ECO:0000313" key="2">
    <source>
        <dbReference type="Proteomes" id="UP000177583"/>
    </source>
</evidence>
<evidence type="ECO:0000313" key="1">
    <source>
        <dbReference type="EMBL" id="OGH03410.1"/>
    </source>
</evidence>
<proteinExistence type="predicted"/>
<evidence type="ECO:0008006" key="3">
    <source>
        <dbReference type="Google" id="ProtNLM"/>
    </source>
</evidence>
<dbReference type="SUPFAM" id="SSF158682">
    <property type="entry name" value="TerB-like"/>
    <property type="match status" value="1"/>
</dbReference>
<dbReference type="AlphaFoldDB" id="A0A1F6GZF4"/>
<reference evidence="1 2" key="1">
    <citation type="journal article" date="2016" name="Nat. Commun.">
        <title>Thousands of microbial genomes shed light on interconnected biogeochemical processes in an aquifer system.</title>
        <authorList>
            <person name="Anantharaman K."/>
            <person name="Brown C.T."/>
            <person name="Hug L.A."/>
            <person name="Sharon I."/>
            <person name="Castelle C.J."/>
            <person name="Probst A.J."/>
            <person name="Thomas B.C."/>
            <person name="Singh A."/>
            <person name="Wilkins M.J."/>
            <person name="Karaoz U."/>
            <person name="Brodie E.L."/>
            <person name="Williams K.H."/>
            <person name="Hubbard S.S."/>
            <person name="Banfield J.F."/>
        </authorList>
    </citation>
    <scope>NUCLEOTIDE SEQUENCE [LARGE SCALE GENOMIC DNA]</scope>
</reference>
<gene>
    <name evidence="1" type="ORF">A2557_02690</name>
</gene>
<sequence length="594" mass="69180">MPLDLTKLNQDQLVWYAKLLISVVLADEQIAASEVKFIKGILRHVEDQGLQKSLVNMLETRQIPTLEQPKGLDKFQLAEILTQLIEICISDLDFQKKEENLIRKAARVFDFHDMYTRDLILWGQDGLMAKAAQQKLVSKKINDEEFIVPVAKLDTEQKKWYIDVIVAALILEGIEEEREKDLLKKMILSTPSREEQFLLRNHVQMKHRPPLKRPPKMPEELLVMIFMEVIQIFTRQGDIGYHGSQLLKLLADLSRMSTKAYTDVMDWANRLILWKLKRKTLVANVRLNTSLEDQEAESRGLLVIHPQLNSVQVRKVKCFVCNSPAEFNYYQLKQNSQKPSQNIFQIPTYKEANEGFQFVDFNLVKVTVCPTCYFSSTSRNQFHVSEKDKTPVEIANPKFHEQWVEGKQKREDQLGDRKNEVLDIYRSEPTVLLTYDFAVEAGLALAQSSGSILWQWQVILLRLTQAEILLTVKRVDEAHNKLRTAMSEAERLFINSTDQSMGFRTGRFLLVANLYLQDEKNAMQYYDFFVRFKQDKLDFVTNEIKAEFNRYFTETHQIWDRRESYGKAELEGFHLKKFKREGKAEGEEGTPNPG</sequence>
<dbReference type="Gene3D" id="1.10.3680.10">
    <property type="entry name" value="TerB-like"/>
    <property type="match status" value="1"/>
</dbReference>
<accession>A0A1F6GZF4</accession>
<dbReference type="Proteomes" id="UP000177583">
    <property type="component" value="Unassembled WGS sequence"/>
</dbReference>
<dbReference type="CDD" id="cd07177">
    <property type="entry name" value="terB_like"/>
    <property type="match status" value="1"/>
</dbReference>
<protein>
    <recommendedName>
        <fullName evidence="3">DUF2225 domain-containing protein</fullName>
    </recommendedName>
</protein>
<organism evidence="1 2">
    <name type="scientific">Candidatus Lambdaproteobacteria bacterium RIFOXYD2_FULL_56_26</name>
    <dbReference type="NCBI Taxonomy" id="1817773"/>
    <lineage>
        <taxon>Bacteria</taxon>
        <taxon>Pseudomonadati</taxon>
        <taxon>Pseudomonadota</taxon>
        <taxon>Candidatus Lambdaproteobacteria</taxon>
    </lineage>
</organism>
<dbReference type="InterPro" id="IPR029024">
    <property type="entry name" value="TerB-like"/>
</dbReference>